<evidence type="ECO:0000313" key="2">
    <source>
        <dbReference type="Proteomes" id="UP000015106"/>
    </source>
</evidence>
<organism evidence="1 2">
    <name type="scientific">Triticum urartu</name>
    <name type="common">Red wild einkorn</name>
    <name type="synonym">Crithodium urartu</name>
    <dbReference type="NCBI Taxonomy" id="4572"/>
    <lineage>
        <taxon>Eukaryota</taxon>
        <taxon>Viridiplantae</taxon>
        <taxon>Streptophyta</taxon>
        <taxon>Embryophyta</taxon>
        <taxon>Tracheophyta</taxon>
        <taxon>Spermatophyta</taxon>
        <taxon>Magnoliopsida</taxon>
        <taxon>Liliopsida</taxon>
        <taxon>Poales</taxon>
        <taxon>Poaceae</taxon>
        <taxon>BOP clade</taxon>
        <taxon>Pooideae</taxon>
        <taxon>Triticodae</taxon>
        <taxon>Triticeae</taxon>
        <taxon>Triticinae</taxon>
        <taxon>Triticum</taxon>
    </lineage>
</organism>
<protein>
    <submittedName>
        <fullName evidence="1">Uncharacterized protein</fullName>
    </submittedName>
</protein>
<reference evidence="2" key="1">
    <citation type="journal article" date="2013" name="Nature">
        <title>Draft genome of the wheat A-genome progenitor Triticum urartu.</title>
        <authorList>
            <person name="Ling H.Q."/>
            <person name="Zhao S."/>
            <person name="Liu D."/>
            <person name="Wang J."/>
            <person name="Sun H."/>
            <person name="Zhang C."/>
            <person name="Fan H."/>
            <person name="Li D."/>
            <person name="Dong L."/>
            <person name="Tao Y."/>
            <person name="Gao C."/>
            <person name="Wu H."/>
            <person name="Li Y."/>
            <person name="Cui Y."/>
            <person name="Guo X."/>
            <person name="Zheng S."/>
            <person name="Wang B."/>
            <person name="Yu K."/>
            <person name="Liang Q."/>
            <person name="Yang W."/>
            <person name="Lou X."/>
            <person name="Chen J."/>
            <person name="Feng M."/>
            <person name="Jian J."/>
            <person name="Zhang X."/>
            <person name="Luo G."/>
            <person name="Jiang Y."/>
            <person name="Liu J."/>
            <person name="Wang Z."/>
            <person name="Sha Y."/>
            <person name="Zhang B."/>
            <person name="Wu H."/>
            <person name="Tang D."/>
            <person name="Shen Q."/>
            <person name="Xue P."/>
            <person name="Zou S."/>
            <person name="Wang X."/>
            <person name="Liu X."/>
            <person name="Wang F."/>
            <person name="Yang Y."/>
            <person name="An X."/>
            <person name="Dong Z."/>
            <person name="Zhang K."/>
            <person name="Zhang X."/>
            <person name="Luo M.C."/>
            <person name="Dvorak J."/>
            <person name="Tong Y."/>
            <person name="Wang J."/>
            <person name="Yang H."/>
            <person name="Li Z."/>
            <person name="Wang D."/>
            <person name="Zhang A."/>
            <person name="Wang J."/>
        </authorList>
    </citation>
    <scope>NUCLEOTIDE SEQUENCE</scope>
    <source>
        <strain evidence="2">cv. G1812</strain>
    </source>
</reference>
<reference evidence="1" key="3">
    <citation type="submission" date="2022-06" db="UniProtKB">
        <authorList>
            <consortium name="EnsemblPlants"/>
        </authorList>
    </citation>
    <scope>IDENTIFICATION</scope>
</reference>
<dbReference type="Gramene" id="TuG1812G0600001844.01.T02">
    <property type="protein sequence ID" value="TuG1812G0600001844.01.T02"/>
    <property type="gene ID" value="TuG1812G0600001844.01"/>
</dbReference>
<accession>A0A8R7QRP0</accession>
<dbReference type="Proteomes" id="UP000015106">
    <property type="component" value="Chromosome 6"/>
</dbReference>
<dbReference type="EnsemblPlants" id="TuG1812G0600001844.01.T02">
    <property type="protein sequence ID" value="TuG1812G0600001844.01.T02"/>
    <property type="gene ID" value="TuG1812G0600001844.01"/>
</dbReference>
<name>A0A8R7QRP0_TRIUA</name>
<reference evidence="1" key="2">
    <citation type="submission" date="2018-03" db="EMBL/GenBank/DDBJ databases">
        <title>The Triticum urartu genome reveals the dynamic nature of wheat genome evolution.</title>
        <authorList>
            <person name="Ling H."/>
            <person name="Ma B."/>
            <person name="Shi X."/>
            <person name="Liu H."/>
            <person name="Dong L."/>
            <person name="Sun H."/>
            <person name="Cao Y."/>
            <person name="Gao Q."/>
            <person name="Zheng S."/>
            <person name="Li Y."/>
            <person name="Yu Y."/>
            <person name="Du H."/>
            <person name="Qi M."/>
            <person name="Li Y."/>
            <person name="Yu H."/>
            <person name="Cui Y."/>
            <person name="Wang N."/>
            <person name="Chen C."/>
            <person name="Wu H."/>
            <person name="Zhao Y."/>
            <person name="Zhang J."/>
            <person name="Li Y."/>
            <person name="Zhou W."/>
            <person name="Zhang B."/>
            <person name="Hu W."/>
            <person name="Eijk M."/>
            <person name="Tang J."/>
            <person name="Witsenboer H."/>
            <person name="Zhao S."/>
            <person name="Li Z."/>
            <person name="Zhang A."/>
            <person name="Wang D."/>
            <person name="Liang C."/>
        </authorList>
    </citation>
    <scope>NUCLEOTIDE SEQUENCE [LARGE SCALE GENOMIC DNA]</scope>
    <source>
        <strain evidence="1">cv. G1812</strain>
    </source>
</reference>
<evidence type="ECO:0000313" key="1">
    <source>
        <dbReference type="EnsemblPlants" id="TuG1812G0600001844.01.T02"/>
    </source>
</evidence>
<sequence>MDMDLGPLEPERWHSSSVEIFCWREGFCAPKQQGCEAKRFRFPEWRCSPICGTG</sequence>
<proteinExistence type="predicted"/>
<keyword evidence="2" id="KW-1185">Reference proteome</keyword>
<dbReference type="AlphaFoldDB" id="A0A8R7QRP0"/>